<evidence type="ECO:0000313" key="2">
    <source>
        <dbReference type="Proteomes" id="UP000887159"/>
    </source>
</evidence>
<dbReference type="Gene3D" id="1.10.10.1450">
    <property type="match status" value="1"/>
</dbReference>
<comment type="caution">
    <text evidence="1">The sequence shown here is derived from an EMBL/GenBank/DDBJ whole genome shotgun (WGS) entry which is preliminary data.</text>
</comment>
<dbReference type="PANTHER" id="PTHR46060:SF1">
    <property type="entry name" value="MARINER MOS1 TRANSPOSASE-LIKE PROTEIN"/>
    <property type="match status" value="1"/>
</dbReference>
<dbReference type="EMBL" id="BMAU01021182">
    <property type="protein sequence ID" value="GFX94957.1"/>
    <property type="molecule type" value="Genomic_DNA"/>
</dbReference>
<name>A0A8X6RLP2_TRICX</name>
<keyword evidence="2" id="KW-1185">Reference proteome</keyword>
<protein>
    <submittedName>
        <fullName evidence="1">Uncharacterized protein FLJ37770</fullName>
    </submittedName>
</protein>
<evidence type="ECO:0000313" key="1">
    <source>
        <dbReference type="EMBL" id="GFX94957.1"/>
    </source>
</evidence>
<gene>
    <name evidence="1" type="primary">EAI_03167</name>
    <name evidence="1" type="ORF">TNCV_3045891</name>
</gene>
<reference evidence="1" key="1">
    <citation type="submission" date="2020-08" db="EMBL/GenBank/DDBJ databases">
        <title>Multicomponent nature underlies the extraordinary mechanical properties of spider dragline silk.</title>
        <authorList>
            <person name="Kono N."/>
            <person name="Nakamura H."/>
            <person name="Mori M."/>
            <person name="Yoshida Y."/>
            <person name="Ohtoshi R."/>
            <person name="Malay A.D."/>
            <person name="Moran D.A.P."/>
            <person name="Tomita M."/>
            <person name="Numata K."/>
            <person name="Arakawa K."/>
        </authorList>
    </citation>
    <scope>NUCLEOTIDE SEQUENCE</scope>
</reference>
<dbReference type="AlphaFoldDB" id="A0A8X6RLP2"/>
<organism evidence="1 2">
    <name type="scientific">Trichonephila clavipes</name>
    <name type="common">Golden silk orbweaver</name>
    <name type="synonym">Nephila clavipes</name>
    <dbReference type="NCBI Taxonomy" id="2585209"/>
    <lineage>
        <taxon>Eukaryota</taxon>
        <taxon>Metazoa</taxon>
        <taxon>Ecdysozoa</taxon>
        <taxon>Arthropoda</taxon>
        <taxon>Chelicerata</taxon>
        <taxon>Arachnida</taxon>
        <taxon>Araneae</taxon>
        <taxon>Araneomorphae</taxon>
        <taxon>Entelegynae</taxon>
        <taxon>Araneoidea</taxon>
        <taxon>Nephilidae</taxon>
        <taxon>Trichonephila</taxon>
    </lineage>
</organism>
<proteinExistence type="predicted"/>
<dbReference type="Proteomes" id="UP000887159">
    <property type="component" value="Unassembled WGS sequence"/>
</dbReference>
<sequence>MEQRNMEQRCVIKFCVKLEEPASVKFQKLKQSCGEHSLSRAQVYHWRKSFLEGKKHVEYEHRSGGPSTSKKAVVAKWSRYRIVAGKSRVRAQYHEGPAMYVSDAREIYGELKLSLVDEVM</sequence>
<dbReference type="PANTHER" id="PTHR46060">
    <property type="entry name" value="MARINER MOS1 TRANSPOSASE-LIKE PROTEIN"/>
    <property type="match status" value="1"/>
</dbReference>
<dbReference type="InterPro" id="IPR052709">
    <property type="entry name" value="Transposase-MT_Hybrid"/>
</dbReference>
<accession>A0A8X6RLP2</accession>